<dbReference type="PROSITE" id="PS50102">
    <property type="entry name" value="RRM"/>
    <property type="match status" value="2"/>
</dbReference>
<dbReference type="InterPro" id="IPR000504">
    <property type="entry name" value="RRM_dom"/>
</dbReference>
<dbReference type="InterPro" id="IPR012677">
    <property type="entry name" value="Nucleotide-bd_a/b_plait_sf"/>
</dbReference>
<comment type="caution">
    <text evidence="5">The sequence shown here is derived from an EMBL/GenBank/DDBJ whole genome shotgun (WGS) entry which is preliminary data.</text>
</comment>
<reference evidence="5 6" key="1">
    <citation type="submission" date="2016-07" db="EMBL/GenBank/DDBJ databases">
        <title>Pervasive Adenine N6-methylation of Active Genes in Fungi.</title>
        <authorList>
            <consortium name="DOE Joint Genome Institute"/>
            <person name="Mondo S.J."/>
            <person name="Dannebaum R.O."/>
            <person name="Kuo R.C."/>
            <person name="Labutti K."/>
            <person name="Haridas S."/>
            <person name="Kuo A."/>
            <person name="Salamov A."/>
            <person name="Ahrendt S.R."/>
            <person name="Lipzen A."/>
            <person name="Sullivan W."/>
            <person name="Andreopoulos W.B."/>
            <person name="Clum A."/>
            <person name="Lindquist E."/>
            <person name="Daum C."/>
            <person name="Ramamoorthy G.K."/>
            <person name="Gryganskyi A."/>
            <person name="Culley D."/>
            <person name="Magnuson J.K."/>
            <person name="James T.Y."/>
            <person name="O'Malley M.A."/>
            <person name="Stajich J.E."/>
            <person name="Spatafora J.W."/>
            <person name="Visel A."/>
            <person name="Grigoriev I.V."/>
        </authorList>
    </citation>
    <scope>NUCLEOTIDE SEQUENCE [LARGE SCALE GENOMIC DNA]</scope>
    <source>
        <strain evidence="5 6">12-1054</strain>
    </source>
</reference>
<keyword evidence="6" id="KW-1185">Reference proteome</keyword>
<proteinExistence type="predicted"/>
<dbReference type="Pfam" id="PF00076">
    <property type="entry name" value="RRM_1"/>
    <property type="match status" value="2"/>
</dbReference>
<dbReference type="Gene3D" id="3.30.70.330">
    <property type="match status" value="2"/>
</dbReference>
<dbReference type="Proteomes" id="UP000193685">
    <property type="component" value="Unassembled WGS sequence"/>
</dbReference>
<dbReference type="OMA" id="VRMIPTK"/>
<dbReference type="AlphaFoldDB" id="A0A1Y2FBT3"/>
<dbReference type="PANTHER" id="PTHR10501">
    <property type="entry name" value="U1 SMALL NUCLEAR RIBONUCLEOPROTEIN A/U2 SMALL NUCLEAR RIBONUCLEOPROTEIN B"/>
    <property type="match status" value="1"/>
</dbReference>
<dbReference type="SMART" id="SM00360">
    <property type="entry name" value="RRM"/>
    <property type="match status" value="2"/>
</dbReference>
<evidence type="ECO:0000259" key="4">
    <source>
        <dbReference type="PROSITE" id="PS50102"/>
    </source>
</evidence>
<dbReference type="STRING" id="56484.A0A1Y2FBT3"/>
<dbReference type="GO" id="GO:0003723">
    <property type="term" value="F:RNA binding"/>
    <property type="evidence" value="ECO:0007669"/>
    <property type="project" value="UniProtKB-UniRule"/>
</dbReference>
<sequence>MQAAEPKETLYVRNLNEKIHPTLLKTKLQKLFSPYALQQVIAHRNIRMRGQAFCVFDDAAHAERALKDLQGYPFEEKPLVLAYAQSPSDRTVERKEGSEALEKHKEARLARKAARGPLKPNKAAAAALRKAKGSGKAGPGDAGTNPPHKVLFIQNLPEETTVDIMQAVFSRYAGFSEVRMVPGRKGIAFVEYKTDQDAIAAREGTRGLQLSGQQLKVSYGKKT</sequence>
<evidence type="ECO:0000313" key="6">
    <source>
        <dbReference type="Proteomes" id="UP000193685"/>
    </source>
</evidence>
<protein>
    <recommendedName>
        <fullName evidence="4">RRM domain-containing protein</fullName>
    </recommendedName>
</protein>
<dbReference type="RefSeq" id="XP_040724727.1">
    <property type="nucleotide sequence ID" value="XM_040867824.1"/>
</dbReference>
<dbReference type="InterPro" id="IPR035979">
    <property type="entry name" value="RBD_domain_sf"/>
</dbReference>
<dbReference type="FunFam" id="3.30.70.330:FF:000029">
    <property type="entry name" value="U2 small nuclear ribonucleoprotein B"/>
    <property type="match status" value="1"/>
</dbReference>
<accession>A0A1Y2FBT3</accession>
<dbReference type="SUPFAM" id="SSF54928">
    <property type="entry name" value="RNA-binding domain, RBD"/>
    <property type="match status" value="1"/>
</dbReference>
<keyword evidence="1 2" id="KW-0694">RNA-binding</keyword>
<evidence type="ECO:0000256" key="3">
    <source>
        <dbReference type="SAM" id="MobiDB-lite"/>
    </source>
</evidence>
<evidence type="ECO:0000313" key="5">
    <source>
        <dbReference type="EMBL" id="ORY81351.1"/>
    </source>
</evidence>
<gene>
    <name evidence="5" type="ORF">BCR37DRAFT_348129</name>
</gene>
<dbReference type="EMBL" id="MCFI01000011">
    <property type="protein sequence ID" value="ORY81351.1"/>
    <property type="molecule type" value="Genomic_DNA"/>
</dbReference>
<organism evidence="5 6">
    <name type="scientific">Protomyces lactucae-debilis</name>
    <dbReference type="NCBI Taxonomy" id="2754530"/>
    <lineage>
        <taxon>Eukaryota</taxon>
        <taxon>Fungi</taxon>
        <taxon>Dikarya</taxon>
        <taxon>Ascomycota</taxon>
        <taxon>Taphrinomycotina</taxon>
        <taxon>Taphrinomycetes</taxon>
        <taxon>Taphrinales</taxon>
        <taxon>Protomycetaceae</taxon>
        <taxon>Protomyces</taxon>
    </lineage>
</organism>
<evidence type="ECO:0000256" key="1">
    <source>
        <dbReference type="ARBA" id="ARBA00022884"/>
    </source>
</evidence>
<feature type="domain" description="RRM" evidence="4">
    <location>
        <begin position="8"/>
        <end position="86"/>
    </location>
</feature>
<dbReference type="CDD" id="cd12247">
    <property type="entry name" value="RRM2_U1A_like"/>
    <property type="match status" value="1"/>
</dbReference>
<evidence type="ECO:0000256" key="2">
    <source>
        <dbReference type="PROSITE-ProRule" id="PRU00176"/>
    </source>
</evidence>
<dbReference type="OrthoDB" id="266020at2759"/>
<name>A0A1Y2FBT3_PROLT</name>
<dbReference type="GeneID" id="63784423"/>
<feature type="domain" description="RRM" evidence="4">
    <location>
        <begin position="149"/>
        <end position="222"/>
    </location>
</feature>
<feature type="region of interest" description="Disordered" evidence="3">
    <location>
        <begin position="111"/>
        <end position="146"/>
    </location>
</feature>